<accession>A0A2S7KZI1</accession>
<feature type="coiled-coil region" evidence="1">
    <location>
        <begin position="543"/>
        <end position="625"/>
    </location>
</feature>
<keyword evidence="1" id="KW-0175">Coiled coil</keyword>
<keyword evidence="2" id="KW-0472">Membrane</keyword>
<feature type="transmembrane region" description="Helical" evidence="2">
    <location>
        <begin position="112"/>
        <end position="135"/>
    </location>
</feature>
<protein>
    <recommendedName>
        <fullName evidence="5">Phage tail tape measure protein</fullName>
    </recommendedName>
</protein>
<keyword evidence="4" id="KW-1185">Reference proteome</keyword>
<evidence type="ECO:0008006" key="5">
    <source>
        <dbReference type="Google" id="ProtNLM"/>
    </source>
</evidence>
<name>A0A2S7KZI1_9FLAO</name>
<sequence length="959" mass="105208">MAEDIKRKISIFINDKEVIDSLGGVGREIGKINKKLKETSDPAERKKLNAELTNTKKRYAEIKGEINDTNVSLEEAKGHFSNIFAGLLSGDIKQVQSGLQGIKGGLKGITKAALAFIATPIGIFLTALAGIGLAAKQWVDFNLQVFETNKLVKELTNTTGDSVDGIRIRAEVLRDTFEIDINKSIATAKSLVNSFGVSYDEAFNLIEKSAVRGKHKNEEFFASIEEYPIQFKNAGFSATEFINIVNTGIDLSIYKDKLPDALKEFTLAITEQTPAAKEAMSNAFGKKFTDQLFRDIKTGVKSPKEALQSIALEAQNIGLNAQQAQLLTADLFKGAGEDAGGALKIFESVNIALNGQQKPLTENQELTAKQLELNKELSGVYTQLFASSNSTFSNLIAKGKIFATETLLKILKGGVALYNWFVDLNNQSGAFSAILTGMRISATTTFQVLGILLSNAWDGFKSLGDIVAGIFTLDTARIEKGFSKGFEILPNLVKDLKDQVVKDTNEIYDAFQGKNKAKKIDLKDFLADDTKSTSKTTDFSSNKNNLENEKAKIYKKAEEELDKLIAKKTAERENQQIKGLARELATIDSKYAALQEKYIGHADKLKELEVLKDQEKEDLKKAKKAEYLAAANVIEEENRIAKEALKLDREAEKAITDEEKQLLLLGKAKFIADAELQIELDKELAKVEAVEGAEALKDAIRKKYGLKQEVTDNGFDKSKKALKKKEVEWTDMTEQQKFGLIQQGLGQAADAFNKGSDAWKAMKISEALMSTYEGAQSAFTSLSKIPIIGVPLGIAAAIAATKAGLGRVSEIKNTKQEKMPTFFSGGFTGKAEIGSDKDGAITGYVHQNEWVAPEIMTSNPVYAETFRFLEAERQRLKNGYFNGGPTSANTIQEGSPKTLVSESLEENNIMISIYQSINTLNGLLEAGINAKLILPYDKIKDLKEAEDEIAQSENYGKIA</sequence>
<dbReference type="RefSeq" id="WP_104810235.1">
    <property type="nucleotide sequence ID" value="NZ_MQUA01000013.1"/>
</dbReference>
<evidence type="ECO:0000313" key="3">
    <source>
        <dbReference type="EMBL" id="PQB08031.1"/>
    </source>
</evidence>
<proteinExistence type="predicted"/>
<dbReference type="EMBL" id="MQUA01000013">
    <property type="protein sequence ID" value="PQB08031.1"/>
    <property type="molecule type" value="Genomic_DNA"/>
</dbReference>
<evidence type="ECO:0000313" key="4">
    <source>
        <dbReference type="Proteomes" id="UP000239522"/>
    </source>
</evidence>
<gene>
    <name evidence="3" type="ORF">BST83_13370</name>
</gene>
<reference evidence="3 4" key="1">
    <citation type="submission" date="2016-11" db="EMBL/GenBank/DDBJ databases">
        <title>Trade-off between light-utilization and light-protection in marine flavobacteria.</title>
        <authorList>
            <person name="Kumagai Y."/>
        </authorList>
    </citation>
    <scope>NUCLEOTIDE SEQUENCE [LARGE SCALE GENOMIC DNA]</scope>
    <source>
        <strain evidence="3 4">ATCC 700397</strain>
    </source>
</reference>
<organism evidence="3 4">
    <name type="scientific">Polaribacter filamentus</name>
    <dbReference type="NCBI Taxonomy" id="53483"/>
    <lineage>
        <taxon>Bacteria</taxon>
        <taxon>Pseudomonadati</taxon>
        <taxon>Bacteroidota</taxon>
        <taxon>Flavobacteriia</taxon>
        <taxon>Flavobacteriales</taxon>
        <taxon>Flavobacteriaceae</taxon>
    </lineage>
</organism>
<evidence type="ECO:0000256" key="2">
    <source>
        <dbReference type="SAM" id="Phobius"/>
    </source>
</evidence>
<keyword evidence="2" id="KW-1133">Transmembrane helix</keyword>
<dbReference type="OrthoDB" id="975149at2"/>
<comment type="caution">
    <text evidence="3">The sequence shown here is derived from an EMBL/GenBank/DDBJ whole genome shotgun (WGS) entry which is preliminary data.</text>
</comment>
<dbReference type="AlphaFoldDB" id="A0A2S7KZI1"/>
<dbReference type="Proteomes" id="UP000239522">
    <property type="component" value="Unassembled WGS sequence"/>
</dbReference>
<evidence type="ECO:0000256" key="1">
    <source>
        <dbReference type="SAM" id="Coils"/>
    </source>
</evidence>
<keyword evidence="2" id="KW-0812">Transmembrane</keyword>